<protein>
    <submittedName>
        <fullName evidence="1">Uncharacterized protein</fullName>
    </submittedName>
</protein>
<proteinExistence type="predicted"/>
<name>A0A3N9X900_9ACTN</name>
<reference evidence="1 2" key="1">
    <citation type="submission" date="2018-05" db="EMBL/GenBank/DDBJ databases">
        <title>Micromonospora from Atacama Desert.</title>
        <authorList>
            <person name="Carro L."/>
            <person name="Goodfellow M."/>
            <person name="Klenk H.-P."/>
        </authorList>
    </citation>
    <scope>NUCLEOTIDE SEQUENCE [LARGE SCALE GENOMIC DNA]</scope>
    <source>
        <strain evidence="1 2">LB39</strain>
    </source>
</reference>
<gene>
    <name evidence="1" type="ORF">DLJ59_11280</name>
</gene>
<keyword evidence="2" id="KW-1185">Reference proteome</keyword>
<evidence type="ECO:0000313" key="2">
    <source>
        <dbReference type="Proteomes" id="UP000282312"/>
    </source>
</evidence>
<comment type="caution">
    <text evidence="1">The sequence shown here is derived from an EMBL/GenBank/DDBJ whole genome shotgun (WGS) entry which is preliminary data.</text>
</comment>
<accession>A0A3N9X900</accession>
<sequence length="144" mass="15499">MAVGGADLEEKPTVWACAVGRQGKRPKQFSGWQSETTAMAYRRGAGQAGHLGVCLGVVTTLSAFARRRDGVAAQRDVMADALQGDEEAEEHRSVCRNRRPEQDLYEAPSCGGCDSFSGIRGAPGGRRQIAAQGMHFLLDKHLLN</sequence>
<organism evidence="1 2">
    <name type="scientific">Micromonospora inaquosa</name>
    <dbReference type="NCBI Taxonomy" id="2203716"/>
    <lineage>
        <taxon>Bacteria</taxon>
        <taxon>Bacillati</taxon>
        <taxon>Actinomycetota</taxon>
        <taxon>Actinomycetes</taxon>
        <taxon>Micromonosporales</taxon>
        <taxon>Micromonosporaceae</taxon>
        <taxon>Micromonospora</taxon>
    </lineage>
</organism>
<dbReference type="Proteomes" id="UP000282312">
    <property type="component" value="Unassembled WGS sequence"/>
</dbReference>
<evidence type="ECO:0000313" key="1">
    <source>
        <dbReference type="EMBL" id="RQX03883.1"/>
    </source>
</evidence>
<dbReference type="EMBL" id="QGSZ01000182">
    <property type="protein sequence ID" value="RQX03883.1"/>
    <property type="molecule type" value="Genomic_DNA"/>
</dbReference>
<dbReference type="AlphaFoldDB" id="A0A3N9X900"/>